<reference evidence="2" key="3">
    <citation type="submission" date="2025-09" db="UniProtKB">
        <authorList>
            <consortium name="Ensembl"/>
        </authorList>
    </citation>
    <scope>IDENTIFICATION</scope>
</reference>
<keyword evidence="3" id="KW-1185">Reference proteome</keyword>
<proteinExistence type="predicted"/>
<protein>
    <submittedName>
        <fullName evidence="2">Uncharacterized protein</fullName>
    </submittedName>
</protein>
<organism evidence="2 3">
    <name type="scientific">Ciona savignyi</name>
    <name type="common">Pacific transparent sea squirt</name>
    <dbReference type="NCBI Taxonomy" id="51511"/>
    <lineage>
        <taxon>Eukaryota</taxon>
        <taxon>Metazoa</taxon>
        <taxon>Chordata</taxon>
        <taxon>Tunicata</taxon>
        <taxon>Ascidiacea</taxon>
        <taxon>Phlebobranchia</taxon>
        <taxon>Cionidae</taxon>
        <taxon>Ciona</taxon>
    </lineage>
</organism>
<name>H2YF42_CIOSA</name>
<sequence>MREKPGDEHENRSYQKQLEEIKELCDQSFLSIEETHAKQLDDMAAAHEREIQHLREEFNEQIETDKADTRRAIEAMRK</sequence>
<accession>H2YF42</accession>
<evidence type="ECO:0000256" key="1">
    <source>
        <dbReference type="SAM" id="Coils"/>
    </source>
</evidence>
<evidence type="ECO:0000313" key="3">
    <source>
        <dbReference type="Proteomes" id="UP000007875"/>
    </source>
</evidence>
<keyword evidence="1" id="KW-0175">Coiled coil</keyword>
<dbReference type="HOGENOM" id="CLU_2628159_0_0_1"/>
<dbReference type="Proteomes" id="UP000007875">
    <property type="component" value="Unassembled WGS sequence"/>
</dbReference>
<reference evidence="3" key="1">
    <citation type="submission" date="2003-08" db="EMBL/GenBank/DDBJ databases">
        <authorList>
            <person name="Birren B."/>
            <person name="Nusbaum C."/>
            <person name="Abebe A."/>
            <person name="Abouelleil A."/>
            <person name="Adekoya E."/>
            <person name="Ait-zahra M."/>
            <person name="Allen N."/>
            <person name="Allen T."/>
            <person name="An P."/>
            <person name="Anderson M."/>
            <person name="Anderson S."/>
            <person name="Arachchi H."/>
            <person name="Armbruster J."/>
            <person name="Bachantsang P."/>
            <person name="Baldwin J."/>
            <person name="Barry A."/>
            <person name="Bayul T."/>
            <person name="Blitshsteyn B."/>
            <person name="Bloom T."/>
            <person name="Blye J."/>
            <person name="Boguslavskiy L."/>
            <person name="Borowsky M."/>
            <person name="Boukhgalter B."/>
            <person name="Brunache A."/>
            <person name="Butler J."/>
            <person name="Calixte N."/>
            <person name="Calvo S."/>
            <person name="Camarata J."/>
            <person name="Campo K."/>
            <person name="Chang J."/>
            <person name="Cheshatsang Y."/>
            <person name="Citroen M."/>
            <person name="Collymore A."/>
            <person name="Considine T."/>
            <person name="Cook A."/>
            <person name="Cooke P."/>
            <person name="Corum B."/>
            <person name="Cuomo C."/>
            <person name="David R."/>
            <person name="Dawoe T."/>
            <person name="Degray S."/>
            <person name="Dodge S."/>
            <person name="Dooley K."/>
            <person name="Dorje P."/>
            <person name="Dorjee K."/>
            <person name="Dorris L."/>
            <person name="Duffey N."/>
            <person name="Dupes A."/>
            <person name="Elkins T."/>
            <person name="Engels R."/>
            <person name="Erickson J."/>
            <person name="Farina A."/>
            <person name="Faro S."/>
            <person name="Ferreira P."/>
            <person name="Fischer H."/>
            <person name="Fitzgerald M."/>
            <person name="Foley K."/>
            <person name="Gage D."/>
            <person name="Galagan J."/>
            <person name="Gearin G."/>
            <person name="Gnerre S."/>
            <person name="Gnirke A."/>
            <person name="Goyette A."/>
            <person name="Graham J."/>
            <person name="Grandbois E."/>
            <person name="Gyaltsen K."/>
            <person name="Hafez N."/>
            <person name="Hagopian D."/>
            <person name="Hagos B."/>
            <person name="Hall J."/>
            <person name="Hatcher B."/>
            <person name="Heller A."/>
            <person name="Higgins H."/>
            <person name="Honan T."/>
            <person name="Horn A."/>
            <person name="Houde N."/>
            <person name="Hughes L."/>
            <person name="Hulme W."/>
            <person name="Husby E."/>
            <person name="Iliev I."/>
            <person name="Jaffe D."/>
            <person name="Jones C."/>
            <person name="Kamal M."/>
            <person name="Kamat A."/>
            <person name="Kamvysselis M."/>
            <person name="Karlsson E."/>
            <person name="Kells C."/>
            <person name="Kieu A."/>
            <person name="Kisner P."/>
            <person name="Kodira C."/>
            <person name="Kulbokas E."/>
            <person name="Labutti K."/>
            <person name="Lama D."/>
            <person name="Landers T."/>
            <person name="Leger J."/>
            <person name="Levine S."/>
            <person name="Lewis D."/>
            <person name="Lewis T."/>
            <person name="Lindblad-toh K."/>
            <person name="Liu X."/>
            <person name="Lokyitsang T."/>
            <person name="Lokyitsang Y."/>
            <person name="Lucien O."/>
            <person name="Lui A."/>
            <person name="Ma L.J."/>
            <person name="Mabbitt R."/>
            <person name="Macdonald J."/>
            <person name="Maclean C."/>
            <person name="Major J."/>
            <person name="Manning J."/>
            <person name="Marabella R."/>
            <person name="Maru K."/>
            <person name="Matthews C."/>
            <person name="Mauceli E."/>
            <person name="Mccarthy M."/>
            <person name="Mcdonough S."/>
            <person name="Mcghee T."/>
            <person name="Meldrim J."/>
            <person name="Meneus L."/>
            <person name="Mesirov J."/>
            <person name="Mihalev A."/>
            <person name="Mihova T."/>
            <person name="Mikkelsen T."/>
            <person name="Mlenga V."/>
            <person name="Moru K."/>
            <person name="Mozes J."/>
            <person name="Mulrain L."/>
            <person name="Munson G."/>
            <person name="Naylor J."/>
            <person name="Newes C."/>
            <person name="Nguyen C."/>
            <person name="Nguyen N."/>
            <person name="Nguyen T."/>
            <person name="Nicol R."/>
            <person name="Nielsen C."/>
            <person name="Nizzari M."/>
            <person name="Norbu C."/>
            <person name="Norbu N."/>
            <person name="O'donnell P."/>
            <person name="Okoawo O."/>
            <person name="O'leary S."/>
            <person name="Omotosho B."/>
            <person name="O'neill K."/>
            <person name="Osman S."/>
            <person name="Parker S."/>
            <person name="Perrin D."/>
            <person name="Phunkhang P."/>
            <person name="Piqani B."/>
            <person name="Purcell S."/>
            <person name="Rachupka T."/>
            <person name="Ramasamy U."/>
            <person name="Rameau R."/>
            <person name="Ray V."/>
            <person name="Raymond C."/>
            <person name="Retta R."/>
            <person name="Richardson S."/>
            <person name="Rise C."/>
            <person name="Rodriguez J."/>
            <person name="Rogers J."/>
            <person name="Rogov P."/>
            <person name="Rutman M."/>
            <person name="Schupbach R."/>
            <person name="Seaman C."/>
            <person name="Settipalli S."/>
            <person name="Sharpe T."/>
            <person name="Sheridan J."/>
            <person name="Sherpa N."/>
            <person name="Shi J."/>
            <person name="Smirnov S."/>
            <person name="Smith C."/>
            <person name="Sougnez C."/>
            <person name="Spencer B."/>
            <person name="Stalker J."/>
            <person name="Stange-thomann N."/>
            <person name="Stavropoulos S."/>
            <person name="Stetson K."/>
            <person name="Stone C."/>
            <person name="Stone S."/>
            <person name="Stubbs M."/>
            <person name="Talamas J."/>
            <person name="Tchuinga P."/>
            <person name="Tenzing P."/>
            <person name="Tesfaye S."/>
            <person name="Theodore J."/>
            <person name="Thoulutsang Y."/>
            <person name="Topham K."/>
            <person name="Towey S."/>
            <person name="Tsamla T."/>
            <person name="Tsomo N."/>
            <person name="Vallee D."/>
            <person name="Vassiliev H."/>
            <person name="Venkataraman V."/>
            <person name="Vinson J."/>
            <person name="Vo A."/>
            <person name="Wade C."/>
            <person name="Wang S."/>
            <person name="Wangchuk T."/>
            <person name="Wangdi T."/>
            <person name="Whittaker C."/>
            <person name="Wilkinson J."/>
            <person name="Wu Y."/>
            <person name="Wyman D."/>
            <person name="Yadav S."/>
            <person name="Yang S."/>
            <person name="Yang X."/>
            <person name="Yeager S."/>
            <person name="Yee E."/>
            <person name="Young G."/>
            <person name="Zainoun J."/>
            <person name="Zembeck L."/>
            <person name="Zimmer A."/>
            <person name="Zody M."/>
            <person name="Lander E."/>
        </authorList>
    </citation>
    <scope>NUCLEOTIDE SEQUENCE [LARGE SCALE GENOMIC DNA]</scope>
</reference>
<dbReference type="Ensembl" id="ENSCSAVT00000003999.1">
    <property type="protein sequence ID" value="ENSCSAVP00000003940.1"/>
    <property type="gene ID" value="ENSCSAVG00000002335.1"/>
</dbReference>
<dbReference type="InParanoid" id="H2YF42"/>
<feature type="coiled-coil region" evidence="1">
    <location>
        <begin position="37"/>
        <end position="64"/>
    </location>
</feature>
<reference evidence="2" key="2">
    <citation type="submission" date="2025-08" db="UniProtKB">
        <authorList>
            <consortium name="Ensembl"/>
        </authorList>
    </citation>
    <scope>IDENTIFICATION</scope>
</reference>
<evidence type="ECO:0000313" key="2">
    <source>
        <dbReference type="Ensembl" id="ENSCSAVP00000003940.1"/>
    </source>
</evidence>
<dbReference type="AlphaFoldDB" id="H2YF42"/>